<evidence type="ECO:0000313" key="6">
    <source>
        <dbReference type="Proteomes" id="UP000324585"/>
    </source>
</evidence>
<dbReference type="PROSITE" id="PS50330">
    <property type="entry name" value="UIM"/>
    <property type="match status" value="2"/>
</dbReference>
<dbReference type="FunFam" id="3.40.50.410:FF:000005">
    <property type="entry name" value="26S proteasome non-ATPase regulatory subunit 4"/>
    <property type="match status" value="1"/>
</dbReference>
<dbReference type="AlphaFoldDB" id="A0A5J4Z1Z4"/>
<dbReference type="EMBL" id="VRMN01000001">
    <property type="protein sequence ID" value="KAA8497656.1"/>
    <property type="molecule type" value="Genomic_DNA"/>
</dbReference>
<dbReference type="Pfam" id="PF13519">
    <property type="entry name" value="VWA_2"/>
    <property type="match status" value="1"/>
</dbReference>
<evidence type="ECO:0000256" key="3">
    <source>
        <dbReference type="SAM" id="MobiDB-lite"/>
    </source>
</evidence>
<dbReference type="GO" id="GO:0031593">
    <property type="term" value="F:polyubiquitin modification-dependent protein binding"/>
    <property type="evidence" value="ECO:0007669"/>
    <property type="project" value="TreeGrafter"/>
</dbReference>
<dbReference type="PROSITE" id="PS50234">
    <property type="entry name" value="VWFA"/>
    <property type="match status" value="1"/>
</dbReference>
<dbReference type="InterPro" id="IPR027040">
    <property type="entry name" value="PSMD4"/>
</dbReference>
<dbReference type="InterPro" id="IPR036465">
    <property type="entry name" value="vWFA_dom_sf"/>
</dbReference>
<dbReference type="SMART" id="SM00327">
    <property type="entry name" value="VWA"/>
    <property type="match status" value="1"/>
</dbReference>
<dbReference type="GO" id="GO:0043161">
    <property type="term" value="P:proteasome-mediated ubiquitin-dependent protein catabolic process"/>
    <property type="evidence" value="ECO:0007669"/>
    <property type="project" value="TreeGrafter"/>
</dbReference>
<feature type="region of interest" description="Disordered" evidence="3">
    <location>
        <begin position="289"/>
        <end position="310"/>
    </location>
</feature>
<dbReference type="InterPro" id="IPR003903">
    <property type="entry name" value="UIM_dom"/>
</dbReference>
<dbReference type="GO" id="GO:0005634">
    <property type="term" value="C:nucleus"/>
    <property type="evidence" value="ECO:0007669"/>
    <property type="project" value="TreeGrafter"/>
</dbReference>
<evidence type="ECO:0000313" key="5">
    <source>
        <dbReference type="EMBL" id="KAA8497656.1"/>
    </source>
</evidence>
<dbReference type="SUPFAM" id="SSF53300">
    <property type="entry name" value="vWA-like"/>
    <property type="match status" value="1"/>
</dbReference>
<feature type="compositionally biased region" description="Low complexity" evidence="3">
    <location>
        <begin position="241"/>
        <end position="265"/>
    </location>
</feature>
<comment type="similarity">
    <text evidence="1">Belongs to the proteasome subunit S5A family.</text>
</comment>
<protein>
    <submittedName>
        <fullName evidence="5">26S proteasome non-ATPase regulatory subunit 4-like</fullName>
    </submittedName>
</protein>
<dbReference type="CDD" id="cd01452">
    <property type="entry name" value="VWA_26S_proteasome_subunit"/>
    <property type="match status" value="1"/>
</dbReference>
<dbReference type="PANTHER" id="PTHR10223:SF0">
    <property type="entry name" value="26S PROTEASOME NON-ATPASE REGULATORY SUBUNIT 4"/>
    <property type="match status" value="1"/>
</dbReference>
<feature type="domain" description="VWFA" evidence="4">
    <location>
        <begin position="5"/>
        <end position="188"/>
    </location>
</feature>
<proteinExistence type="inferred from homology"/>
<dbReference type="SMART" id="SM00726">
    <property type="entry name" value="UIM"/>
    <property type="match status" value="2"/>
</dbReference>
<dbReference type="OrthoDB" id="1731724at2759"/>
<dbReference type="InterPro" id="IPR002035">
    <property type="entry name" value="VWF_A"/>
</dbReference>
<accession>A0A5J4Z1Z4</accession>
<dbReference type="Gene3D" id="1.10.287.3990">
    <property type="match status" value="1"/>
</dbReference>
<dbReference type="OMA" id="QMSMQDQ"/>
<keyword evidence="2 5" id="KW-0647">Proteasome</keyword>
<dbReference type="Gene3D" id="3.40.50.410">
    <property type="entry name" value="von Willebrand factor, type A domain"/>
    <property type="match status" value="1"/>
</dbReference>
<organism evidence="5 6">
    <name type="scientific">Porphyridium purpureum</name>
    <name type="common">Red alga</name>
    <name type="synonym">Porphyridium cruentum</name>
    <dbReference type="NCBI Taxonomy" id="35688"/>
    <lineage>
        <taxon>Eukaryota</taxon>
        <taxon>Rhodophyta</taxon>
        <taxon>Bangiophyceae</taxon>
        <taxon>Porphyridiales</taxon>
        <taxon>Porphyridiaceae</taxon>
        <taxon>Porphyridium</taxon>
    </lineage>
</organism>
<comment type="caution">
    <text evidence="5">The sequence shown here is derived from an EMBL/GenBank/DDBJ whole genome shotgun (WGS) entry which is preliminary data.</text>
</comment>
<dbReference type="Proteomes" id="UP000324585">
    <property type="component" value="Unassembled WGS sequence"/>
</dbReference>
<name>A0A5J4Z1Z4_PORPP</name>
<sequence>MPLEALMVCVDNSEYMRNGDYPPSRLDAQTDAVNLVCSAKIEQNPENVVGLLTTAGRGARILETSTQDLGRILQSMHEVKMEGSMNLIMALQKAQLALKHRENQYQRPRIVAFVGSPIDASEEALVTLAKKLKKNGVAVDIVSFGELEQNASKLEAFIAAVNSGDNSHLVSIPPGSYIMSDILITSPIIVDGAVDGGAGGSSDAGGAAARADFPFGVDPAADPELAMALRISMEEEQARIAAAQQQAASGAAPDAGASADSGPDASVSDAAKVALAAADAADAADADLYGETGADSGTADMDVVGADEDEEMRLAIEMSLAEEKARKDAEQGKPE</sequence>
<dbReference type="GO" id="GO:0005829">
    <property type="term" value="C:cytosol"/>
    <property type="evidence" value="ECO:0007669"/>
    <property type="project" value="TreeGrafter"/>
</dbReference>
<reference evidence="6" key="1">
    <citation type="journal article" date="2019" name="Nat. Commun.">
        <title>Expansion of phycobilisome linker gene families in mesophilic red algae.</title>
        <authorList>
            <person name="Lee J."/>
            <person name="Kim D."/>
            <person name="Bhattacharya D."/>
            <person name="Yoon H.S."/>
        </authorList>
    </citation>
    <scope>NUCLEOTIDE SEQUENCE [LARGE SCALE GENOMIC DNA]</scope>
    <source>
        <strain evidence="6">CCMP 1328</strain>
    </source>
</reference>
<evidence type="ECO:0000259" key="4">
    <source>
        <dbReference type="PROSITE" id="PS50234"/>
    </source>
</evidence>
<evidence type="ECO:0000256" key="2">
    <source>
        <dbReference type="ARBA" id="ARBA00022942"/>
    </source>
</evidence>
<evidence type="ECO:0000256" key="1">
    <source>
        <dbReference type="ARBA" id="ARBA00005574"/>
    </source>
</evidence>
<gene>
    <name evidence="5" type="ORF">FVE85_5241</name>
</gene>
<feature type="region of interest" description="Disordered" evidence="3">
    <location>
        <begin position="240"/>
        <end position="265"/>
    </location>
</feature>
<dbReference type="GO" id="GO:0008540">
    <property type="term" value="C:proteasome regulatory particle, base subcomplex"/>
    <property type="evidence" value="ECO:0007669"/>
    <property type="project" value="TreeGrafter"/>
</dbReference>
<keyword evidence="6" id="KW-1185">Reference proteome</keyword>
<dbReference type="PANTHER" id="PTHR10223">
    <property type="entry name" value="26S PROTEASOME NON-ATPASE REGULATORY SUBUNIT 4"/>
    <property type="match status" value="1"/>
</dbReference>